<reference evidence="2 3" key="2">
    <citation type="journal article" date="2023" name="Mol. Biol. Evol.">
        <title>Genomics of Secondarily Temperate Adaptation in the Only Non-Antarctic Icefish.</title>
        <authorList>
            <person name="Rivera-Colon A.G."/>
            <person name="Rayamajhi N."/>
            <person name="Minhas B.F."/>
            <person name="Madrigal G."/>
            <person name="Bilyk K.T."/>
            <person name="Yoon V."/>
            <person name="Hune M."/>
            <person name="Gregory S."/>
            <person name="Cheng C.H.C."/>
            <person name="Catchen J.M."/>
        </authorList>
    </citation>
    <scope>NUCLEOTIDE SEQUENCE [LARGE SCALE GENOMIC DNA]</scope>
    <source>
        <strain evidence="2">JMC-PN-2008</strain>
    </source>
</reference>
<gene>
    <name evidence="2" type="ORF">PBY51_017201</name>
</gene>
<keyword evidence="3" id="KW-1185">Reference proteome</keyword>
<accession>A0AAN8AIZ7</accession>
<evidence type="ECO:0000256" key="1">
    <source>
        <dbReference type="SAM" id="MobiDB-lite"/>
    </source>
</evidence>
<dbReference type="AlphaFoldDB" id="A0AAN8AIZ7"/>
<sequence>MMRRLQSALHSAVRLFQPQSAQSTDPFRAKTSQTGPRRASPFTHPPPPTTTTTITTLPDRLSVAMEP</sequence>
<feature type="region of interest" description="Disordered" evidence="1">
    <location>
        <begin position="1"/>
        <end position="67"/>
    </location>
</feature>
<feature type="compositionally biased region" description="Polar residues" evidence="1">
    <location>
        <begin position="17"/>
        <end position="35"/>
    </location>
</feature>
<reference evidence="2 3" key="1">
    <citation type="journal article" date="2023" name="Genes (Basel)">
        <title>Chromosome-Level Genome Assembly and Circadian Gene Repertoire of the Patagonia Blennie Eleginops maclovinus-The Closest Ancestral Proxy of Antarctic Cryonotothenioids.</title>
        <authorList>
            <person name="Cheng C.C."/>
            <person name="Rivera-Colon A.G."/>
            <person name="Minhas B.F."/>
            <person name="Wilson L."/>
            <person name="Rayamajhi N."/>
            <person name="Vargas-Chacoff L."/>
            <person name="Catchen J.M."/>
        </authorList>
    </citation>
    <scope>NUCLEOTIDE SEQUENCE [LARGE SCALE GENOMIC DNA]</scope>
    <source>
        <strain evidence="2">JMC-PN-2008</strain>
    </source>
</reference>
<comment type="caution">
    <text evidence="2">The sequence shown here is derived from an EMBL/GenBank/DDBJ whole genome shotgun (WGS) entry which is preliminary data.</text>
</comment>
<dbReference type="EMBL" id="JAUZQC010000012">
    <property type="protein sequence ID" value="KAK5861748.1"/>
    <property type="molecule type" value="Genomic_DNA"/>
</dbReference>
<proteinExistence type="predicted"/>
<evidence type="ECO:0000313" key="3">
    <source>
        <dbReference type="Proteomes" id="UP001346869"/>
    </source>
</evidence>
<organism evidence="2 3">
    <name type="scientific">Eleginops maclovinus</name>
    <name type="common">Patagonian blennie</name>
    <name type="synonym">Eleginus maclovinus</name>
    <dbReference type="NCBI Taxonomy" id="56733"/>
    <lineage>
        <taxon>Eukaryota</taxon>
        <taxon>Metazoa</taxon>
        <taxon>Chordata</taxon>
        <taxon>Craniata</taxon>
        <taxon>Vertebrata</taxon>
        <taxon>Euteleostomi</taxon>
        <taxon>Actinopterygii</taxon>
        <taxon>Neopterygii</taxon>
        <taxon>Teleostei</taxon>
        <taxon>Neoteleostei</taxon>
        <taxon>Acanthomorphata</taxon>
        <taxon>Eupercaria</taxon>
        <taxon>Perciformes</taxon>
        <taxon>Notothenioidei</taxon>
        <taxon>Eleginopidae</taxon>
        <taxon>Eleginops</taxon>
    </lineage>
</organism>
<evidence type="ECO:0000313" key="2">
    <source>
        <dbReference type="EMBL" id="KAK5861748.1"/>
    </source>
</evidence>
<name>A0AAN8AIZ7_ELEMC</name>
<protein>
    <submittedName>
        <fullName evidence="2">Uncharacterized protein</fullName>
    </submittedName>
</protein>
<dbReference type="Proteomes" id="UP001346869">
    <property type="component" value="Unassembled WGS sequence"/>
</dbReference>